<sequence length="390" mass="42461">MSSPDLVSSVDRPHRRRSARSRTKSPSVTKSTTNTNITASSSSPTPTRVVFTAKTSLSPEPSAKGTGVQNITRKVIKTLEGFVHLDILEMNEEENDSEREKEEHERDTGKEEEREVAKELLLANGNGVVNGVNKPKKIDWEIPRKVLHSSIGFFTIYLYLSRGSAKAVVYVLWTALAIIAPADYLRLTSPSFARVYERWLGFLMRESEKKSTNGVIWYIIGVNFALTFYPLDIATVAILILSWADTAASTIGRLWGSYTPRLPSRTPVLRLPLAPRKSLAGFIAACVTGACIAVGFWTLLAPIPRRVEGGDVTWFWDGGVRPTGVDSPAFGGFGGWLGLSLLAVFAGLVSGVAEALDLGSWDDNLTLPIISGGCLLGFFKLLGAVSSWLS</sequence>
<keyword evidence="4" id="KW-1185">Reference proteome</keyword>
<dbReference type="AlphaFoldDB" id="A0A6A4IAI2"/>
<keyword evidence="2" id="KW-0472">Membrane</keyword>
<dbReference type="InterPro" id="IPR037997">
    <property type="entry name" value="Dgk1-like"/>
</dbReference>
<evidence type="ECO:0000256" key="2">
    <source>
        <dbReference type="SAM" id="Phobius"/>
    </source>
</evidence>
<dbReference type="Proteomes" id="UP000799118">
    <property type="component" value="Unassembled WGS sequence"/>
</dbReference>
<feature type="transmembrane region" description="Helical" evidence="2">
    <location>
        <begin position="333"/>
        <end position="353"/>
    </location>
</feature>
<evidence type="ECO:0008006" key="5">
    <source>
        <dbReference type="Google" id="ProtNLM"/>
    </source>
</evidence>
<gene>
    <name evidence="3" type="ORF">BT96DRAFT_914983</name>
</gene>
<feature type="region of interest" description="Disordered" evidence="1">
    <location>
        <begin position="90"/>
        <end position="113"/>
    </location>
</feature>
<accession>A0A6A4IAI2</accession>
<dbReference type="GO" id="GO:0004143">
    <property type="term" value="F:ATP-dependent diacylglycerol kinase activity"/>
    <property type="evidence" value="ECO:0007669"/>
    <property type="project" value="InterPro"/>
</dbReference>
<feature type="transmembrane region" description="Helical" evidence="2">
    <location>
        <begin position="167"/>
        <end position="185"/>
    </location>
</feature>
<evidence type="ECO:0000313" key="3">
    <source>
        <dbReference type="EMBL" id="KAE9406813.1"/>
    </source>
</evidence>
<evidence type="ECO:0000313" key="4">
    <source>
        <dbReference type="Proteomes" id="UP000799118"/>
    </source>
</evidence>
<feature type="compositionally biased region" description="Basic residues" evidence="1">
    <location>
        <begin position="13"/>
        <end position="23"/>
    </location>
</feature>
<dbReference type="GO" id="GO:0005789">
    <property type="term" value="C:endoplasmic reticulum membrane"/>
    <property type="evidence" value="ECO:0007669"/>
    <property type="project" value="TreeGrafter"/>
</dbReference>
<dbReference type="PANTHER" id="PTHR31303">
    <property type="entry name" value="CTP-DEPENDENT DIACYLGLYCEROL KINASE 1"/>
    <property type="match status" value="1"/>
</dbReference>
<keyword evidence="2" id="KW-1133">Transmembrane helix</keyword>
<feature type="compositionally biased region" description="Low complexity" evidence="1">
    <location>
        <begin position="24"/>
        <end position="47"/>
    </location>
</feature>
<feature type="compositionally biased region" description="Basic and acidic residues" evidence="1">
    <location>
        <begin position="98"/>
        <end position="113"/>
    </location>
</feature>
<reference evidence="3" key="1">
    <citation type="journal article" date="2019" name="Environ. Microbiol.">
        <title>Fungal ecological strategies reflected in gene transcription - a case study of two litter decomposers.</title>
        <authorList>
            <person name="Barbi F."/>
            <person name="Kohler A."/>
            <person name="Barry K."/>
            <person name="Baskaran P."/>
            <person name="Daum C."/>
            <person name="Fauchery L."/>
            <person name="Ihrmark K."/>
            <person name="Kuo A."/>
            <person name="LaButti K."/>
            <person name="Lipzen A."/>
            <person name="Morin E."/>
            <person name="Grigoriev I.V."/>
            <person name="Henrissat B."/>
            <person name="Lindahl B."/>
            <person name="Martin F."/>
        </authorList>
    </citation>
    <scope>NUCLEOTIDE SEQUENCE</scope>
    <source>
        <strain evidence="3">JB14</strain>
    </source>
</reference>
<feature type="transmembrane region" description="Helical" evidence="2">
    <location>
        <begin position="214"/>
        <end position="231"/>
    </location>
</feature>
<dbReference type="OrthoDB" id="5673at2759"/>
<dbReference type="GO" id="GO:0006654">
    <property type="term" value="P:phosphatidic acid biosynthetic process"/>
    <property type="evidence" value="ECO:0007669"/>
    <property type="project" value="TreeGrafter"/>
</dbReference>
<feature type="transmembrane region" description="Helical" evidence="2">
    <location>
        <begin position="279"/>
        <end position="300"/>
    </location>
</feature>
<feature type="region of interest" description="Disordered" evidence="1">
    <location>
        <begin position="1"/>
        <end position="48"/>
    </location>
</feature>
<name>A0A6A4IAI2_9AGAR</name>
<feature type="transmembrane region" description="Helical" evidence="2">
    <location>
        <begin position="365"/>
        <end position="389"/>
    </location>
</feature>
<evidence type="ECO:0000256" key="1">
    <source>
        <dbReference type="SAM" id="MobiDB-lite"/>
    </source>
</evidence>
<organism evidence="3 4">
    <name type="scientific">Gymnopus androsaceus JB14</name>
    <dbReference type="NCBI Taxonomy" id="1447944"/>
    <lineage>
        <taxon>Eukaryota</taxon>
        <taxon>Fungi</taxon>
        <taxon>Dikarya</taxon>
        <taxon>Basidiomycota</taxon>
        <taxon>Agaricomycotina</taxon>
        <taxon>Agaricomycetes</taxon>
        <taxon>Agaricomycetidae</taxon>
        <taxon>Agaricales</taxon>
        <taxon>Marasmiineae</taxon>
        <taxon>Omphalotaceae</taxon>
        <taxon>Gymnopus</taxon>
    </lineage>
</organism>
<proteinExistence type="predicted"/>
<keyword evidence="2" id="KW-0812">Transmembrane</keyword>
<protein>
    <recommendedName>
        <fullName evidence="5">Phosphatidate cytidylyltransferase</fullName>
    </recommendedName>
</protein>
<dbReference type="PANTHER" id="PTHR31303:SF1">
    <property type="entry name" value="CTP-DEPENDENT DIACYLGLYCEROL KINASE 1"/>
    <property type="match status" value="1"/>
</dbReference>
<dbReference type="EMBL" id="ML769399">
    <property type="protein sequence ID" value="KAE9406813.1"/>
    <property type="molecule type" value="Genomic_DNA"/>
</dbReference>